<evidence type="ECO:0000313" key="2">
    <source>
        <dbReference type="EMBL" id="QDZ21682.1"/>
    </source>
</evidence>
<feature type="compositionally biased region" description="Basic and acidic residues" evidence="1">
    <location>
        <begin position="177"/>
        <end position="189"/>
    </location>
</feature>
<protein>
    <submittedName>
        <fullName evidence="2">Uncharacterized protein</fullName>
    </submittedName>
</protein>
<name>A0A5B8MQU8_9CHLO</name>
<feature type="region of interest" description="Disordered" evidence="1">
    <location>
        <begin position="125"/>
        <end position="157"/>
    </location>
</feature>
<organism evidence="2 3">
    <name type="scientific">Chloropicon primus</name>
    <dbReference type="NCBI Taxonomy" id="1764295"/>
    <lineage>
        <taxon>Eukaryota</taxon>
        <taxon>Viridiplantae</taxon>
        <taxon>Chlorophyta</taxon>
        <taxon>Chloropicophyceae</taxon>
        <taxon>Chloropicales</taxon>
        <taxon>Chloropicaceae</taxon>
        <taxon>Chloropicon</taxon>
    </lineage>
</organism>
<feature type="compositionally biased region" description="Basic and acidic residues" evidence="1">
    <location>
        <begin position="142"/>
        <end position="157"/>
    </location>
</feature>
<feature type="compositionally biased region" description="Basic and acidic residues" evidence="1">
    <location>
        <begin position="125"/>
        <end position="135"/>
    </location>
</feature>
<dbReference type="EMBL" id="CP031039">
    <property type="protein sequence ID" value="QDZ21682.1"/>
    <property type="molecule type" value="Genomic_DNA"/>
</dbReference>
<sequence length="498" mass="56323">MTTTMPNVLKQRQFSESKSKKDLKTLLDIVEPKLMVNRSIRSFLSNYNVRQWQQVIKYLLVYGTATLQEKHGNQILAVEELKELSRTAQARVVFNKGIPALSDALEQMRTQLHDFEREIDMNKVDLKEARKEPKTKAKAKAPSREPKPVASPAKEEAVPVRATEVVAPKTPVSEFGVGREDPRDTLAEKYRRRKLYGATKSKTLKKKPSSSWRRGDDLGRPAQAEEGCCEDEEYTPYPKWWDHPVDKSSKKRTAKPAKHTLDFALPCLSSYVHDPNVSEEDNVDLERDDFNVYDYLHTKYDDSPAPLKVPTTQPKAEADGAEEDDLGQESAPRAEYESNTRLSGDWEGTQVQRSMGAFYSDHWMQYFVDKHAGSPEAFERMSAVAGVGSSHEEGGADGTAAAVISELSKPFANKLEFSSSEFNEEDEEDVNPRGNWRYLKGKEFQHGGWVGEYDFTKKGRKPIRQWVEDNSSSGVEPSNEASRTSGSVKWDFDEILAL</sequence>
<reference evidence="2 3" key="1">
    <citation type="submission" date="2018-07" db="EMBL/GenBank/DDBJ databases">
        <title>The complete nuclear genome of the prasinophyte Chloropicon primus (CCMP1205).</title>
        <authorList>
            <person name="Pombert J.-F."/>
            <person name="Otis C."/>
            <person name="Turmel M."/>
            <person name="Lemieux C."/>
        </authorList>
    </citation>
    <scope>NUCLEOTIDE SEQUENCE [LARGE SCALE GENOMIC DNA]</scope>
    <source>
        <strain evidence="2 3">CCMP1205</strain>
    </source>
</reference>
<dbReference type="AlphaFoldDB" id="A0A5B8MQU8"/>
<feature type="region of interest" description="Disordered" evidence="1">
    <location>
        <begin position="302"/>
        <end position="347"/>
    </location>
</feature>
<evidence type="ECO:0000313" key="3">
    <source>
        <dbReference type="Proteomes" id="UP000316726"/>
    </source>
</evidence>
<dbReference type="STRING" id="1764295.A0A5B8MQU8"/>
<dbReference type="Proteomes" id="UP000316726">
    <property type="component" value="Chromosome 6"/>
</dbReference>
<evidence type="ECO:0000256" key="1">
    <source>
        <dbReference type="SAM" id="MobiDB-lite"/>
    </source>
</evidence>
<gene>
    <name evidence="2" type="ORF">A3770_06p42000</name>
</gene>
<accession>A0A5B8MQU8</accession>
<proteinExistence type="predicted"/>
<feature type="region of interest" description="Disordered" evidence="1">
    <location>
        <begin position="173"/>
        <end position="192"/>
    </location>
</feature>
<feature type="region of interest" description="Disordered" evidence="1">
    <location>
        <begin position="197"/>
        <end position="229"/>
    </location>
</feature>
<feature type="compositionally biased region" description="Polar residues" evidence="1">
    <location>
        <begin position="468"/>
        <end position="486"/>
    </location>
</feature>
<keyword evidence="3" id="KW-1185">Reference proteome</keyword>
<feature type="region of interest" description="Disordered" evidence="1">
    <location>
        <begin position="464"/>
        <end position="486"/>
    </location>
</feature>